<gene>
    <name evidence="2" type="ORF">BJ981_002822</name>
</gene>
<dbReference type="EMBL" id="JACHBR010000001">
    <property type="protein sequence ID" value="MBB5627123.1"/>
    <property type="molecule type" value="Genomic_DNA"/>
</dbReference>
<sequence length="53" mass="5530">MPAPNDAETILNLQSDDVPVVISSDGTIHAASDGTRGVSIHDAKGDYHGRTAR</sequence>
<dbReference type="AlphaFoldDB" id="A0A7W8Z450"/>
<comment type="caution">
    <text evidence="2">The sequence shown here is derived from an EMBL/GenBank/DDBJ whole genome shotgun (WGS) entry which is preliminary data.</text>
</comment>
<feature type="region of interest" description="Disordered" evidence="1">
    <location>
        <begin position="28"/>
        <end position="53"/>
    </location>
</feature>
<organism evidence="2 3">
    <name type="scientific">Sphaerisporangium krabiense</name>
    <dbReference type="NCBI Taxonomy" id="763782"/>
    <lineage>
        <taxon>Bacteria</taxon>
        <taxon>Bacillati</taxon>
        <taxon>Actinomycetota</taxon>
        <taxon>Actinomycetes</taxon>
        <taxon>Streptosporangiales</taxon>
        <taxon>Streptosporangiaceae</taxon>
        <taxon>Sphaerisporangium</taxon>
    </lineage>
</organism>
<proteinExistence type="predicted"/>
<protein>
    <submittedName>
        <fullName evidence="2">Uncharacterized protein</fullName>
    </submittedName>
</protein>
<name>A0A7W8Z450_9ACTN</name>
<dbReference type="Proteomes" id="UP000588112">
    <property type="component" value="Unassembled WGS sequence"/>
</dbReference>
<dbReference type="RefSeq" id="WP_184611551.1">
    <property type="nucleotide sequence ID" value="NZ_BOOS01000047.1"/>
</dbReference>
<evidence type="ECO:0000313" key="3">
    <source>
        <dbReference type="Proteomes" id="UP000588112"/>
    </source>
</evidence>
<reference evidence="2 3" key="1">
    <citation type="submission" date="2020-08" db="EMBL/GenBank/DDBJ databases">
        <title>Sequencing the genomes of 1000 actinobacteria strains.</title>
        <authorList>
            <person name="Klenk H.-P."/>
        </authorList>
    </citation>
    <scope>NUCLEOTIDE SEQUENCE [LARGE SCALE GENOMIC DNA]</scope>
    <source>
        <strain evidence="2 3">DSM 45790</strain>
    </source>
</reference>
<feature type="compositionally biased region" description="Basic and acidic residues" evidence="1">
    <location>
        <begin position="39"/>
        <end position="53"/>
    </location>
</feature>
<evidence type="ECO:0000313" key="2">
    <source>
        <dbReference type="EMBL" id="MBB5627123.1"/>
    </source>
</evidence>
<accession>A0A7W8Z450</accession>
<evidence type="ECO:0000256" key="1">
    <source>
        <dbReference type="SAM" id="MobiDB-lite"/>
    </source>
</evidence>
<keyword evidence="3" id="KW-1185">Reference proteome</keyword>